<name>A0ABZ3FDC1_9FIRM</name>
<dbReference type="SMART" id="SM00507">
    <property type="entry name" value="HNHc"/>
    <property type="match status" value="1"/>
</dbReference>
<feature type="domain" description="TRASH" evidence="3">
    <location>
        <begin position="89"/>
        <end position="123"/>
    </location>
</feature>
<keyword evidence="5" id="KW-1185">Reference proteome</keyword>
<feature type="compositionally biased region" description="Basic and acidic residues" evidence="1">
    <location>
        <begin position="139"/>
        <end position="157"/>
    </location>
</feature>
<evidence type="ECO:0000313" key="4">
    <source>
        <dbReference type="EMBL" id="XAM41807.1"/>
    </source>
</evidence>
<feature type="region of interest" description="Disordered" evidence="1">
    <location>
        <begin position="126"/>
        <end position="157"/>
    </location>
</feature>
<evidence type="ECO:0000313" key="5">
    <source>
        <dbReference type="Proteomes" id="UP001477947"/>
    </source>
</evidence>
<proteinExistence type="predicted"/>
<dbReference type="EMBL" id="CP154622">
    <property type="protein sequence ID" value="XAM41807.1"/>
    <property type="molecule type" value="Genomic_DNA"/>
</dbReference>
<dbReference type="InterPro" id="IPR011017">
    <property type="entry name" value="TRASH_dom"/>
</dbReference>
<evidence type="ECO:0000259" key="2">
    <source>
        <dbReference type="SMART" id="SM00507"/>
    </source>
</evidence>
<evidence type="ECO:0000259" key="3">
    <source>
        <dbReference type="SMART" id="SM00746"/>
    </source>
</evidence>
<reference evidence="4 5" key="1">
    <citation type="submission" date="2024-04" db="EMBL/GenBank/DDBJ databases">
        <title>Isolation and characterization of novel acetogenic strains of the genera Terrisporobacter and Acetoanaerobium.</title>
        <authorList>
            <person name="Boeer T."/>
            <person name="Schueler M.A."/>
            <person name="Lueschen A."/>
            <person name="Eysell L."/>
            <person name="Droege J."/>
            <person name="Heinemann M."/>
            <person name="Engelhardt L."/>
            <person name="Basen M."/>
            <person name="Daniel R."/>
        </authorList>
    </citation>
    <scope>NUCLEOTIDE SEQUENCE [LARGE SCALE GENOMIC DNA]</scope>
    <source>
        <strain evidence="4 5">ELB</strain>
    </source>
</reference>
<organism evidence="4 5">
    <name type="scientific">Terrisporobacter petrolearius</name>
    <dbReference type="NCBI Taxonomy" id="1460447"/>
    <lineage>
        <taxon>Bacteria</taxon>
        <taxon>Bacillati</taxon>
        <taxon>Bacillota</taxon>
        <taxon>Clostridia</taxon>
        <taxon>Peptostreptococcales</taxon>
        <taxon>Peptostreptococcaceae</taxon>
        <taxon>Terrisporobacter</taxon>
    </lineage>
</organism>
<sequence>MKKICNQCGKEYNARRSSSKYCSTDCQTKSRTKKVKTRCAYCGEEIERKLCHMNKSKHHFCNQECLAKWRSDNIKGENHPTYSKVKTKCTYCGKDIEISLCHIKRCEKHYCSTECQHKSLIGRKASEEVKQKQRQNSPKGKDSPHWKTDKTDEERLIGRATPEDYQWRTSVLRRDNYTCQCCDKHGVYLNAHHLNGYHWDKEHRYDVNNGVTLCGDCHKEFHSIYGSHDNTKEQYEQFINNKNKSAS</sequence>
<dbReference type="RefSeq" id="WP_343336983.1">
    <property type="nucleotide sequence ID" value="NZ_CP154622.1"/>
</dbReference>
<dbReference type="InterPro" id="IPR003615">
    <property type="entry name" value="HNH_nuc"/>
</dbReference>
<dbReference type="Proteomes" id="UP001477947">
    <property type="component" value="Chromosome"/>
</dbReference>
<feature type="domain" description="TRASH" evidence="3">
    <location>
        <begin position="39"/>
        <end position="73"/>
    </location>
</feature>
<accession>A0ABZ3FDC1</accession>
<protein>
    <recommendedName>
        <fullName evidence="6">HNH endonuclease</fullName>
    </recommendedName>
</protein>
<feature type="domain" description="HNH nuclease" evidence="2">
    <location>
        <begin position="166"/>
        <end position="219"/>
    </location>
</feature>
<evidence type="ECO:0000256" key="1">
    <source>
        <dbReference type="SAM" id="MobiDB-lite"/>
    </source>
</evidence>
<gene>
    <name evidence="4" type="ORF">TPELB_21200</name>
</gene>
<dbReference type="SMART" id="SM00746">
    <property type="entry name" value="TRASH"/>
    <property type="match status" value="2"/>
</dbReference>
<evidence type="ECO:0008006" key="6">
    <source>
        <dbReference type="Google" id="ProtNLM"/>
    </source>
</evidence>